<name>A0A8K0RFU8_9PLEO</name>
<reference evidence="2" key="1">
    <citation type="journal article" date="2021" name="Nat. Commun.">
        <title>Genetic determinants of endophytism in the Arabidopsis root mycobiome.</title>
        <authorList>
            <person name="Mesny F."/>
            <person name="Miyauchi S."/>
            <person name="Thiergart T."/>
            <person name="Pickel B."/>
            <person name="Atanasova L."/>
            <person name="Karlsson M."/>
            <person name="Huettel B."/>
            <person name="Barry K.W."/>
            <person name="Haridas S."/>
            <person name="Chen C."/>
            <person name="Bauer D."/>
            <person name="Andreopoulos W."/>
            <person name="Pangilinan J."/>
            <person name="LaButti K."/>
            <person name="Riley R."/>
            <person name="Lipzen A."/>
            <person name="Clum A."/>
            <person name="Drula E."/>
            <person name="Henrissat B."/>
            <person name="Kohler A."/>
            <person name="Grigoriev I.V."/>
            <person name="Martin F.M."/>
            <person name="Hacquard S."/>
        </authorList>
    </citation>
    <scope>NUCLEOTIDE SEQUENCE</scope>
    <source>
        <strain evidence="2">MPI-SDFR-AT-0120</strain>
    </source>
</reference>
<comment type="caution">
    <text evidence="2">The sequence shown here is derived from an EMBL/GenBank/DDBJ whole genome shotgun (WGS) entry which is preliminary data.</text>
</comment>
<organism evidence="2 3">
    <name type="scientific">Paraphoma chrysanthemicola</name>
    <dbReference type="NCBI Taxonomy" id="798071"/>
    <lineage>
        <taxon>Eukaryota</taxon>
        <taxon>Fungi</taxon>
        <taxon>Dikarya</taxon>
        <taxon>Ascomycota</taxon>
        <taxon>Pezizomycotina</taxon>
        <taxon>Dothideomycetes</taxon>
        <taxon>Pleosporomycetidae</taxon>
        <taxon>Pleosporales</taxon>
        <taxon>Pleosporineae</taxon>
        <taxon>Phaeosphaeriaceae</taxon>
        <taxon>Paraphoma</taxon>
    </lineage>
</organism>
<evidence type="ECO:0000313" key="2">
    <source>
        <dbReference type="EMBL" id="KAH7095339.1"/>
    </source>
</evidence>
<dbReference type="PANTHER" id="PTHR33099">
    <property type="entry name" value="FE2OG DIOXYGENASE DOMAIN-CONTAINING PROTEIN"/>
    <property type="match status" value="1"/>
</dbReference>
<gene>
    <name evidence="2" type="ORF">FB567DRAFT_543675</name>
</gene>
<dbReference type="Proteomes" id="UP000813461">
    <property type="component" value="Unassembled WGS sequence"/>
</dbReference>
<sequence>MAHPNTRIGPRAQPERLRDDVRQAIEGIRMNTTFTAFGSLFPAALIDIGLVVKGLGSVEIPLAPSDARALVELSQDSHRSGDQASLRGPILWGFQNVDACDVTLAPAWTDLLEETVNKVKQAFDWPTNAKVEPQLIEFIVQTWGSEIVFPSFGFAEDSAHLATLVIFLPSRHDGGRIEISRAGAVMDFNTAQQSESEFQFLAIRHDATVAPTTITAGARVGLLYRLCSKVDDLKTEAGPCHQDTSLGLDDGLSEQSDESSAYHYPEEYMKQDRIVVAKPWTLRQPFRSDSPEMVILREILSSWLNTASDSQYPSMLVYTLEGDYCLDLLSCPDFEGDDRERLHALHNLTADLEFSLYYTILSQRVTSANDIVDTQRLLHSDKMVDACAHEMMLRLCDGPVDDHVNVNVLQSGHSIPFSLSRSEIIYDTSRRFTFSATSSRRSQRTDNEKLPDVHTDFLYLPALLIVPAVSNEELATRTWATMLHSGVEEPMHSWLDYLLSQGKKQGDWLDEEMRPFSRKFLDLVPDAVRLEKGRTIRHADSWSRALDLIARIGMELRSDDIFRKAMTMRNHIDKIFNVPVIERFEKSRALEKLVEYSQWNDLNWWISLQLSLHHILDVCNHIHGKLLAYVEELKKPKPAKANELVSRRPRRPLTQVEVDAWRQSRVQDALLEIEHARSGDALRLCKLSIDWKDDMLRGCAQSFLASRLTDADFIISDLRASSAKISLWGFPEDIMNRYIMDFISPAIKAGPVVYARPQKFPLPQSHERPLSIVCSGHTLGRDFPRLLVSLAKLFTGTVADTMTFLKLVSTSPYWTTRSVLKEIGTHIVQPALERSSIAEVELVQRDVNTVDIADLVTVLRVLHDPQIKLSLEARLLRFIALIVTSKHLKPDDLKNELTDDRYRILRMTCDRYWSEQSRVGLPLQ</sequence>
<evidence type="ECO:0000256" key="1">
    <source>
        <dbReference type="SAM" id="MobiDB-lite"/>
    </source>
</evidence>
<keyword evidence="3" id="KW-1185">Reference proteome</keyword>
<accession>A0A8K0RFU8</accession>
<proteinExistence type="predicted"/>
<dbReference type="AlphaFoldDB" id="A0A8K0RFU8"/>
<dbReference type="OrthoDB" id="27483at2759"/>
<feature type="region of interest" description="Disordered" evidence="1">
    <location>
        <begin position="244"/>
        <end position="263"/>
    </location>
</feature>
<dbReference type="EMBL" id="JAGMVJ010000001">
    <property type="protein sequence ID" value="KAH7095339.1"/>
    <property type="molecule type" value="Genomic_DNA"/>
</dbReference>
<dbReference type="PANTHER" id="PTHR33099:SF7">
    <property type="entry name" value="MYND-TYPE DOMAIN-CONTAINING PROTEIN"/>
    <property type="match status" value="1"/>
</dbReference>
<protein>
    <submittedName>
        <fullName evidence="2">Uncharacterized protein</fullName>
    </submittedName>
</protein>
<evidence type="ECO:0000313" key="3">
    <source>
        <dbReference type="Proteomes" id="UP000813461"/>
    </source>
</evidence>